<dbReference type="InterPro" id="IPR020846">
    <property type="entry name" value="MFS_dom"/>
</dbReference>
<feature type="transmembrane region" description="Helical" evidence="5">
    <location>
        <begin position="86"/>
        <end position="108"/>
    </location>
</feature>
<feature type="transmembrane region" description="Helical" evidence="5">
    <location>
        <begin position="202"/>
        <end position="225"/>
    </location>
</feature>
<keyword evidence="8" id="KW-1185">Reference proteome</keyword>
<dbReference type="EMBL" id="CAWUHD010000227">
    <property type="protein sequence ID" value="CAK7238295.1"/>
    <property type="molecule type" value="Genomic_DNA"/>
</dbReference>
<reference evidence="7 8" key="1">
    <citation type="submission" date="2024-01" db="EMBL/GenBank/DDBJ databases">
        <authorList>
            <person name="Allen C."/>
            <person name="Tagirdzhanova G."/>
        </authorList>
    </citation>
    <scope>NUCLEOTIDE SEQUENCE [LARGE SCALE GENOMIC DNA]</scope>
</reference>
<accession>A0ABP0D596</accession>
<dbReference type="PANTHER" id="PTHR23508">
    <property type="entry name" value="CARBOXYLIC ACID TRANSPORTER PROTEIN HOMOLOG"/>
    <property type="match status" value="1"/>
</dbReference>
<sequence length="517" mass="56659">MGIKQNIRLWENYVEYINEDGVEVAVIAPRVWPQNPIKIVRMLSPRGFLFFLIGLLAWACDGYDYNSVNLVATNLATVFDVDLTDITLSVTLTLIVRPFGAVIFGLLADMFGRKWVLSANLWILAVLQIGTAYAPTFGVFVGVRTLFGCAMGGIWGMAAALALENMPVEARGLFSGILQNGYAMGYVLAAMVDIVGVPNTDLGYKVIFFAGAGFTGLMAIVILFIPESAIYAKEDLGADGFTTSVAAEGTDGMTTGINPRKRVSLFFRDARLAARQYWKMFLFSVLFASVYNWETHACQDIFPSYLKVQKGFTARQASLAAILGQCGAIIGGPLAGYYSQFFGRRQTSIACILIAWAFIPLFTLPTGYSAIMAGTFCLLTFVNASWGIMPILLNEYSPPQFRAVFPGTVYQLGNLISAPAAQSQTAAASRWIRNGLPNYSQVMTIFMCVVFFLAIVVCALGPEKRGSHFEVIKRAGAMENILREEMREEKQLHLDADHVEDAETGLPRQQAHAETVN</sequence>
<dbReference type="PANTHER" id="PTHR23508:SF10">
    <property type="entry name" value="CARBOXYLIC ACID TRANSPORTER PROTEIN HOMOLOG"/>
    <property type="match status" value="1"/>
</dbReference>
<feature type="transmembrane region" description="Helical" evidence="5">
    <location>
        <begin position="140"/>
        <end position="161"/>
    </location>
</feature>
<dbReference type="CDD" id="cd17316">
    <property type="entry name" value="MFS_SV2_like"/>
    <property type="match status" value="1"/>
</dbReference>
<evidence type="ECO:0000256" key="2">
    <source>
        <dbReference type="ARBA" id="ARBA00022692"/>
    </source>
</evidence>
<evidence type="ECO:0000256" key="4">
    <source>
        <dbReference type="ARBA" id="ARBA00023136"/>
    </source>
</evidence>
<evidence type="ECO:0000313" key="8">
    <source>
        <dbReference type="Proteomes" id="UP001642482"/>
    </source>
</evidence>
<name>A0ABP0D596_9PEZI</name>
<evidence type="ECO:0000313" key="7">
    <source>
        <dbReference type="EMBL" id="CAK7238295.1"/>
    </source>
</evidence>
<dbReference type="InterPro" id="IPR005828">
    <property type="entry name" value="MFS_sugar_transport-like"/>
</dbReference>
<comment type="caution">
    <text evidence="7">The sequence shown here is derived from an EMBL/GenBank/DDBJ whole genome shotgun (WGS) entry which is preliminary data.</text>
</comment>
<proteinExistence type="predicted"/>
<feature type="transmembrane region" description="Helical" evidence="5">
    <location>
        <begin position="115"/>
        <end position="134"/>
    </location>
</feature>
<dbReference type="InterPro" id="IPR036259">
    <property type="entry name" value="MFS_trans_sf"/>
</dbReference>
<dbReference type="PROSITE" id="PS50850">
    <property type="entry name" value="MFS"/>
    <property type="match status" value="1"/>
</dbReference>
<comment type="subcellular location">
    <subcellularLocation>
        <location evidence="1">Membrane</location>
        <topology evidence="1">Multi-pass membrane protein</topology>
    </subcellularLocation>
</comment>
<dbReference type="Gene3D" id="1.20.1250.20">
    <property type="entry name" value="MFS general substrate transporter like domains"/>
    <property type="match status" value="2"/>
</dbReference>
<evidence type="ECO:0000259" key="6">
    <source>
        <dbReference type="PROSITE" id="PS50850"/>
    </source>
</evidence>
<dbReference type="Pfam" id="PF00083">
    <property type="entry name" value="Sugar_tr"/>
    <property type="match status" value="1"/>
</dbReference>
<keyword evidence="4 5" id="KW-0472">Membrane</keyword>
<keyword evidence="2 5" id="KW-0812">Transmembrane</keyword>
<evidence type="ECO:0000256" key="1">
    <source>
        <dbReference type="ARBA" id="ARBA00004141"/>
    </source>
</evidence>
<gene>
    <name evidence="7" type="ORF">SEUCBS140593_010521</name>
</gene>
<dbReference type="SUPFAM" id="SSF103473">
    <property type="entry name" value="MFS general substrate transporter"/>
    <property type="match status" value="1"/>
</dbReference>
<evidence type="ECO:0000256" key="5">
    <source>
        <dbReference type="SAM" id="Phobius"/>
    </source>
</evidence>
<feature type="domain" description="Major facilitator superfamily (MFS) profile" evidence="6">
    <location>
        <begin position="50"/>
        <end position="465"/>
    </location>
</feature>
<feature type="transmembrane region" description="Helical" evidence="5">
    <location>
        <begin position="442"/>
        <end position="462"/>
    </location>
</feature>
<feature type="transmembrane region" description="Helical" evidence="5">
    <location>
        <begin position="48"/>
        <end position="66"/>
    </location>
</feature>
<feature type="transmembrane region" description="Helical" evidence="5">
    <location>
        <begin position="313"/>
        <end position="335"/>
    </location>
</feature>
<protein>
    <recommendedName>
        <fullName evidence="6">Major facilitator superfamily (MFS) profile domain-containing protein</fullName>
    </recommendedName>
</protein>
<feature type="transmembrane region" description="Helical" evidence="5">
    <location>
        <begin position="173"/>
        <end position="196"/>
    </location>
</feature>
<keyword evidence="3 5" id="KW-1133">Transmembrane helix</keyword>
<feature type="transmembrane region" description="Helical" evidence="5">
    <location>
        <begin position="277"/>
        <end position="293"/>
    </location>
</feature>
<feature type="transmembrane region" description="Helical" evidence="5">
    <location>
        <begin position="347"/>
        <end position="364"/>
    </location>
</feature>
<organism evidence="7 8">
    <name type="scientific">Sporothrix eucalyptigena</name>
    <dbReference type="NCBI Taxonomy" id="1812306"/>
    <lineage>
        <taxon>Eukaryota</taxon>
        <taxon>Fungi</taxon>
        <taxon>Dikarya</taxon>
        <taxon>Ascomycota</taxon>
        <taxon>Pezizomycotina</taxon>
        <taxon>Sordariomycetes</taxon>
        <taxon>Sordariomycetidae</taxon>
        <taxon>Ophiostomatales</taxon>
        <taxon>Ophiostomataceae</taxon>
        <taxon>Sporothrix</taxon>
    </lineage>
</organism>
<evidence type="ECO:0000256" key="3">
    <source>
        <dbReference type="ARBA" id="ARBA00022989"/>
    </source>
</evidence>
<dbReference type="Proteomes" id="UP001642482">
    <property type="component" value="Unassembled WGS sequence"/>
</dbReference>